<reference evidence="3" key="2">
    <citation type="submission" date="2022-03" db="EMBL/GenBank/DDBJ databases">
        <title>Draft title - Genomic analysis of global carrot germplasm unveils the trajectory of domestication and the origin of high carotenoid orange carrot.</title>
        <authorList>
            <person name="Iorizzo M."/>
            <person name="Ellison S."/>
            <person name="Senalik D."/>
            <person name="Macko-Podgorni A."/>
            <person name="Grzebelus D."/>
            <person name="Bostan H."/>
            <person name="Rolling W."/>
            <person name="Curaba J."/>
            <person name="Simon P."/>
        </authorList>
    </citation>
    <scope>NUCLEOTIDE SEQUENCE</scope>
    <source>
        <tissue evidence="3">Leaf</tissue>
    </source>
</reference>
<evidence type="ECO:0000313" key="4">
    <source>
        <dbReference type="Proteomes" id="UP000077755"/>
    </source>
</evidence>
<reference evidence="3" key="1">
    <citation type="journal article" date="2016" name="Nat. Genet.">
        <title>A high-quality carrot genome assembly provides new insights into carotenoid accumulation and asterid genome evolution.</title>
        <authorList>
            <person name="Iorizzo M."/>
            <person name="Ellison S."/>
            <person name="Senalik D."/>
            <person name="Zeng P."/>
            <person name="Satapoomin P."/>
            <person name="Huang J."/>
            <person name="Bowman M."/>
            <person name="Iovene M."/>
            <person name="Sanseverino W."/>
            <person name="Cavagnaro P."/>
            <person name="Yildiz M."/>
            <person name="Macko-Podgorni A."/>
            <person name="Moranska E."/>
            <person name="Grzebelus E."/>
            <person name="Grzebelus D."/>
            <person name="Ashrafi H."/>
            <person name="Zheng Z."/>
            <person name="Cheng S."/>
            <person name="Spooner D."/>
            <person name="Van Deynze A."/>
            <person name="Simon P."/>
        </authorList>
    </citation>
    <scope>NUCLEOTIDE SEQUENCE</scope>
    <source>
        <tissue evidence="3">Leaf</tissue>
    </source>
</reference>
<dbReference type="Proteomes" id="UP000077755">
    <property type="component" value="Chromosome 2"/>
</dbReference>
<evidence type="ECO:0000313" key="3">
    <source>
        <dbReference type="EMBL" id="WOG90302.1"/>
    </source>
</evidence>
<keyword evidence="2" id="KW-0472">Membrane</keyword>
<dbReference type="OMA" id="YHQYEPE"/>
<gene>
    <name evidence="3" type="ORF">DCAR_0209545</name>
</gene>
<protein>
    <submittedName>
        <fullName evidence="3">Uncharacterized protein</fullName>
    </submittedName>
</protein>
<sequence length="174" mass="19769">MKAALVYPLLLILLLSAFASLLLLNFSVSYDNLLMLSSTHIFRYSVFNSIIFVILARSFRSSAGEADEFLHFAELLSQEMEEQTEGREYASEDSSGHGSDDDDSHCGSGGYEDDYEDDSHDSEMGYIEDDDNETDSDLENKAEAFISRVIAGWKEELMMDKLLNYSEYWKDCKD</sequence>
<name>A0A166FCD3_DAUCS</name>
<keyword evidence="4" id="KW-1185">Reference proteome</keyword>
<dbReference type="Gramene" id="KZN07611">
    <property type="protein sequence ID" value="KZN07611"/>
    <property type="gene ID" value="DCAR_008448"/>
</dbReference>
<evidence type="ECO:0000256" key="1">
    <source>
        <dbReference type="SAM" id="MobiDB-lite"/>
    </source>
</evidence>
<feature type="transmembrane region" description="Helical" evidence="2">
    <location>
        <begin position="35"/>
        <end position="56"/>
    </location>
</feature>
<evidence type="ECO:0000256" key="2">
    <source>
        <dbReference type="SAM" id="Phobius"/>
    </source>
</evidence>
<dbReference type="EMBL" id="CP093344">
    <property type="protein sequence ID" value="WOG90302.1"/>
    <property type="molecule type" value="Genomic_DNA"/>
</dbReference>
<feature type="compositionally biased region" description="Basic and acidic residues" evidence="1">
    <location>
        <begin position="84"/>
        <end position="99"/>
    </location>
</feature>
<organism evidence="3 4">
    <name type="scientific">Daucus carota subsp. sativus</name>
    <name type="common">Carrot</name>
    <dbReference type="NCBI Taxonomy" id="79200"/>
    <lineage>
        <taxon>Eukaryota</taxon>
        <taxon>Viridiplantae</taxon>
        <taxon>Streptophyta</taxon>
        <taxon>Embryophyta</taxon>
        <taxon>Tracheophyta</taxon>
        <taxon>Spermatophyta</taxon>
        <taxon>Magnoliopsida</taxon>
        <taxon>eudicotyledons</taxon>
        <taxon>Gunneridae</taxon>
        <taxon>Pentapetalae</taxon>
        <taxon>asterids</taxon>
        <taxon>campanulids</taxon>
        <taxon>Apiales</taxon>
        <taxon>Apiaceae</taxon>
        <taxon>Apioideae</taxon>
        <taxon>Scandiceae</taxon>
        <taxon>Daucinae</taxon>
        <taxon>Daucus</taxon>
        <taxon>Daucus sect. Daucus</taxon>
    </lineage>
</organism>
<keyword evidence="2" id="KW-1133">Transmembrane helix</keyword>
<accession>A0A166FCD3</accession>
<feature type="region of interest" description="Disordered" evidence="1">
    <location>
        <begin position="80"/>
        <end position="139"/>
    </location>
</feature>
<proteinExistence type="predicted"/>
<feature type="compositionally biased region" description="Acidic residues" evidence="1">
    <location>
        <begin position="111"/>
        <end position="137"/>
    </location>
</feature>
<dbReference type="AlphaFoldDB" id="A0A166FCD3"/>
<keyword evidence="2" id="KW-0812">Transmembrane</keyword>